<dbReference type="Gene3D" id="3.30.420.10">
    <property type="entry name" value="Ribonuclease H-like superfamily/Ribonuclease H"/>
    <property type="match status" value="3"/>
</dbReference>
<evidence type="ECO:0000259" key="2">
    <source>
        <dbReference type="PROSITE" id="PS50994"/>
    </source>
</evidence>
<dbReference type="SUPFAM" id="SSF53098">
    <property type="entry name" value="Ribonuclease H-like"/>
    <property type="match status" value="2"/>
</dbReference>
<accession>A0A2N9E7D1</accession>
<proteinExistence type="predicted"/>
<dbReference type="PROSITE" id="PS50994">
    <property type="entry name" value="INTEGRASE"/>
    <property type="match status" value="1"/>
</dbReference>
<dbReference type="EMBL" id="OIVN01000132">
    <property type="protein sequence ID" value="SPC74877.1"/>
    <property type="molecule type" value="Genomic_DNA"/>
</dbReference>
<dbReference type="GO" id="GO:0015074">
    <property type="term" value="P:DNA integration"/>
    <property type="evidence" value="ECO:0007669"/>
    <property type="project" value="InterPro"/>
</dbReference>
<dbReference type="PROSITE" id="PS50879">
    <property type="entry name" value="RNASE_H_1"/>
    <property type="match status" value="1"/>
</dbReference>
<dbReference type="GO" id="GO:0004523">
    <property type="term" value="F:RNA-DNA hybrid ribonuclease activity"/>
    <property type="evidence" value="ECO:0007669"/>
    <property type="project" value="InterPro"/>
</dbReference>
<feature type="domain" description="Integrase catalytic" evidence="2">
    <location>
        <begin position="346"/>
        <end position="522"/>
    </location>
</feature>
<dbReference type="Pfam" id="PF13456">
    <property type="entry name" value="RVT_3"/>
    <property type="match status" value="1"/>
</dbReference>
<gene>
    <name evidence="3" type="ORF">FSB_LOCUS2759</name>
</gene>
<evidence type="ECO:0000313" key="3">
    <source>
        <dbReference type="EMBL" id="SPC74877.1"/>
    </source>
</evidence>
<dbReference type="InterPro" id="IPR002156">
    <property type="entry name" value="RNaseH_domain"/>
</dbReference>
<sequence length="597" mass="67563">MSGVLYKQDHDGGRNALSPLEKVGLALITAAKKLPQYFQAHTIYVVTQYPVQAMFRKADFTGRIWKWGAKIGTLDVKYLPRTAIKGQILADFVAEFTPTTEQEDLNKTTFQENTPENSGWWKIYVDGASNAKGSGTGVVIITPDETVIEQSIRLDFKTSNNEAEYEAVLAGLNSAKTLGAQQLIVHCDSLLVASQINGEYMARDERMAAYLLKVHQTMTNFQTVRVEQIGRNMNSHADALATLASVLNADFKRFIPIETLATPSITVPACHIHTITVGPCWMDPYVHYLKEGVLPEQKKEAEIVRRKAVRFWLSKDSKLYERSFSGPYLLFSDLVHQPAAELLPLVSPWPFAQWGMDLVGPLPRATGNRRWLIVATDYFTKWVEAEPLANIRDKDSIKFVWKNIITRFGIPKTIISDNGTQFTNGIKKRLEDAKGRWVEELPNVLWTFRTTPRRSTGETPFSLAYGSEAVIPLEIGLPTLRTSEWEPTRNNLAQSQALDLLEERREQAMIRLASYEQQLKKGYNKNVRPRSFQQGDLVLRKVLGNTKNPTDGKLGPNWEGPYRVRSATEVGAYHLENLNSIPLPRPWNVSNLRKYFH</sequence>
<dbReference type="InterPro" id="IPR001584">
    <property type="entry name" value="Integrase_cat-core"/>
</dbReference>
<dbReference type="Pfam" id="PF00665">
    <property type="entry name" value="rve"/>
    <property type="match status" value="1"/>
</dbReference>
<feature type="domain" description="RNase H type-1" evidence="1">
    <location>
        <begin position="117"/>
        <end position="246"/>
    </location>
</feature>
<dbReference type="CDD" id="cd09279">
    <property type="entry name" value="RNase_HI_like"/>
    <property type="match status" value="1"/>
</dbReference>
<reference evidence="3" key="1">
    <citation type="submission" date="2018-02" db="EMBL/GenBank/DDBJ databases">
        <authorList>
            <person name="Cohen D.B."/>
            <person name="Kent A.D."/>
        </authorList>
    </citation>
    <scope>NUCLEOTIDE SEQUENCE</scope>
</reference>
<dbReference type="AlphaFoldDB" id="A0A2N9E7D1"/>
<dbReference type="PANTHER" id="PTHR48475">
    <property type="entry name" value="RIBONUCLEASE H"/>
    <property type="match status" value="1"/>
</dbReference>
<organism evidence="3">
    <name type="scientific">Fagus sylvatica</name>
    <name type="common">Beechnut</name>
    <dbReference type="NCBI Taxonomy" id="28930"/>
    <lineage>
        <taxon>Eukaryota</taxon>
        <taxon>Viridiplantae</taxon>
        <taxon>Streptophyta</taxon>
        <taxon>Embryophyta</taxon>
        <taxon>Tracheophyta</taxon>
        <taxon>Spermatophyta</taxon>
        <taxon>Magnoliopsida</taxon>
        <taxon>eudicotyledons</taxon>
        <taxon>Gunneridae</taxon>
        <taxon>Pentapetalae</taxon>
        <taxon>rosids</taxon>
        <taxon>fabids</taxon>
        <taxon>Fagales</taxon>
        <taxon>Fagaceae</taxon>
        <taxon>Fagus</taxon>
    </lineage>
</organism>
<dbReference type="InterPro" id="IPR012337">
    <property type="entry name" value="RNaseH-like_sf"/>
</dbReference>
<protein>
    <submittedName>
        <fullName evidence="3">Uncharacterized protein</fullName>
    </submittedName>
</protein>
<dbReference type="PANTHER" id="PTHR48475:SF2">
    <property type="entry name" value="RIBONUCLEASE H"/>
    <property type="match status" value="1"/>
</dbReference>
<evidence type="ECO:0000259" key="1">
    <source>
        <dbReference type="PROSITE" id="PS50879"/>
    </source>
</evidence>
<name>A0A2N9E7D1_FAGSY</name>
<dbReference type="InterPro" id="IPR036397">
    <property type="entry name" value="RNaseH_sf"/>
</dbReference>
<dbReference type="GO" id="GO:0003676">
    <property type="term" value="F:nucleic acid binding"/>
    <property type="evidence" value="ECO:0007669"/>
    <property type="project" value="InterPro"/>
</dbReference>